<dbReference type="PROSITE" id="PS51352">
    <property type="entry name" value="THIOREDOXIN_2"/>
    <property type="match status" value="1"/>
</dbReference>
<feature type="signal peptide" evidence="3">
    <location>
        <begin position="1"/>
        <end position="24"/>
    </location>
</feature>
<dbReference type="GO" id="GO:0016491">
    <property type="term" value="F:oxidoreductase activity"/>
    <property type="evidence" value="ECO:0007669"/>
    <property type="project" value="InterPro"/>
</dbReference>
<dbReference type="InterPro" id="IPR012348">
    <property type="entry name" value="RNR-like"/>
</dbReference>
<evidence type="ECO:0000256" key="3">
    <source>
        <dbReference type="SAM" id="SignalP"/>
    </source>
</evidence>
<dbReference type="Pfam" id="PF13899">
    <property type="entry name" value="Thioredoxin_7"/>
    <property type="match status" value="1"/>
</dbReference>
<organism evidence="5 6">
    <name type="scientific">Kolteria novifilia</name>
    <dbReference type="NCBI Taxonomy" id="2527975"/>
    <lineage>
        <taxon>Bacteria</taxon>
        <taxon>Pseudomonadati</taxon>
        <taxon>Planctomycetota</taxon>
        <taxon>Planctomycetia</taxon>
        <taxon>Kolteriales</taxon>
        <taxon>Kolteriaceae</taxon>
        <taxon>Kolteria</taxon>
    </lineage>
</organism>
<dbReference type="Gene3D" id="1.10.620.20">
    <property type="entry name" value="Ribonucleotide Reductase, subunit A"/>
    <property type="match status" value="1"/>
</dbReference>
<evidence type="ECO:0000313" key="5">
    <source>
        <dbReference type="EMBL" id="QDU63666.1"/>
    </source>
</evidence>
<accession>A0A518B9K3</accession>
<dbReference type="KEGG" id="knv:Pan216_45470"/>
<dbReference type="EMBL" id="CP036279">
    <property type="protein sequence ID" value="QDU63666.1"/>
    <property type="molecule type" value="Genomic_DNA"/>
</dbReference>
<feature type="compositionally biased region" description="Polar residues" evidence="2">
    <location>
        <begin position="192"/>
        <end position="201"/>
    </location>
</feature>
<name>A0A518B9K3_9BACT</name>
<dbReference type="Gene3D" id="3.40.30.10">
    <property type="entry name" value="Glutaredoxin"/>
    <property type="match status" value="1"/>
</dbReference>
<keyword evidence="1 3" id="KW-0732">Signal</keyword>
<evidence type="ECO:0000256" key="1">
    <source>
        <dbReference type="ARBA" id="ARBA00022729"/>
    </source>
</evidence>
<dbReference type="SUPFAM" id="SSF52833">
    <property type="entry name" value="Thioredoxin-like"/>
    <property type="match status" value="1"/>
</dbReference>
<dbReference type="OrthoDB" id="244344at2"/>
<protein>
    <submittedName>
        <fullName evidence="5">Thiol:disulfide interchange protein</fullName>
    </submittedName>
</protein>
<keyword evidence="6" id="KW-1185">Reference proteome</keyword>
<dbReference type="AlphaFoldDB" id="A0A518B9K3"/>
<dbReference type="PANTHER" id="PTHR15337">
    <property type="entry name" value="ANTERIOR GRADIENT PROTEIN-RELATED"/>
    <property type="match status" value="1"/>
</dbReference>
<dbReference type="Proteomes" id="UP000317093">
    <property type="component" value="Chromosome"/>
</dbReference>
<gene>
    <name evidence="5" type="ORF">Pan216_45470</name>
</gene>
<feature type="chain" id="PRO_5021908924" evidence="3">
    <location>
        <begin position="25"/>
        <end position="320"/>
    </location>
</feature>
<dbReference type="RefSeq" id="WP_145261308.1">
    <property type="nucleotide sequence ID" value="NZ_CP036279.1"/>
</dbReference>
<sequence length="320" mass="35430" precursor="true">MKKVVVRLAAPCLFVALLPFDVLAGAANGPIPWRTDFESARQEAQSSGKFLLVNIHATWCMPCKQLQATTLQDPKLAQMINQHAIPVSLDGDQSFRLLRQWGVQAFPTQLFIAPTGQVIGKIEGYVDVLKYAASFQQAATTYAASRPAPPAPQTRPAMTPRTARPAVYATNDPAAPTSVRQVAARMPAETPAPSQIPSRAPSQATLALDGHCPVSMIERAEMVPGSPSISHVHQGNRYYFLSEREKQLFEQEPHQYLPGENGNCVVTWREQGRWIAGNLLFPAIFGEDVFFFADEESQRKFLLDPEHYVDDHGNALRRVR</sequence>
<feature type="region of interest" description="Disordered" evidence="2">
    <location>
        <begin position="142"/>
        <end position="161"/>
    </location>
</feature>
<evidence type="ECO:0000313" key="6">
    <source>
        <dbReference type="Proteomes" id="UP000317093"/>
    </source>
</evidence>
<dbReference type="CDD" id="cd02947">
    <property type="entry name" value="TRX_family"/>
    <property type="match status" value="1"/>
</dbReference>
<dbReference type="InterPro" id="IPR013766">
    <property type="entry name" value="Thioredoxin_domain"/>
</dbReference>
<evidence type="ECO:0000256" key="2">
    <source>
        <dbReference type="SAM" id="MobiDB-lite"/>
    </source>
</evidence>
<feature type="region of interest" description="Disordered" evidence="2">
    <location>
        <begin position="168"/>
        <end position="201"/>
    </location>
</feature>
<reference evidence="5 6" key="1">
    <citation type="submission" date="2019-02" db="EMBL/GenBank/DDBJ databases">
        <title>Deep-cultivation of Planctomycetes and their phenomic and genomic characterization uncovers novel biology.</title>
        <authorList>
            <person name="Wiegand S."/>
            <person name="Jogler M."/>
            <person name="Boedeker C."/>
            <person name="Pinto D."/>
            <person name="Vollmers J."/>
            <person name="Rivas-Marin E."/>
            <person name="Kohn T."/>
            <person name="Peeters S.H."/>
            <person name="Heuer A."/>
            <person name="Rast P."/>
            <person name="Oberbeckmann S."/>
            <person name="Bunk B."/>
            <person name="Jeske O."/>
            <person name="Meyerdierks A."/>
            <person name="Storesund J.E."/>
            <person name="Kallscheuer N."/>
            <person name="Luecker S."/>
            <person name="Lage O.M."/>
            <person name="Pohl T."/>
            <person name="Merkel B.J."/>
            <person name="Hornburger P."/>
            <person name="Mueller R.-W."/>
            <person name="Bruemmer F."/>
            <person name="Labrenz M."/>
            <person name="Spormann A.M."/>
            <person name="Op den Camp H."/>
            <person name="Overmann J."/>
            <person name="Amann R."/>
            <person name="Jetten M.S.M."/>
            <person name="Mascher T."/>
            <person name="Medema M.H."/>
            <person name="Devos D.P."/>
            <person name="Kaster A.-K."/>
            <person name="Ovreas L."/>
            <person name="Rohde M."/>
            <person name="Galperin M.Y."/>
            <person name="Jogler C."/>
        </authorList>
    </citation>
    <scope>NUCLEOTIDE SEQUENCE [LARGE SCALE GENOMIC DNA]</scope>
    <source>
        <strain evidence="5 6">Pan216</strain>
    </source>
</reference>
<evidence type="ECO:0000259" key="4">
    <source>
        <dbReference type="PROSITE" id="PS51352"/>
    </source>
</evidence>
<dbReference type="InterPro" id="IPR036249">
    <property type="entry name" value="Thioredoxin-like_sf"/>
</dbReference>
<dbReference type="InterPro" id="IPR051099">
    <property type="entry name" value="AGR/TXD"/>
</dbReference>
<feature type="domain" description="Thioredoxin" evidence="4">
    <location>
        <begin position="12"/>
        <end position="140"/>
    </location>
</feature>
<dbReference type="PANTHER" id="PTHR15337:SF11">
    <property type="entry name" value="THIOREDOXIN DOMAIN-CONTAINING PROTEIN"/>
    <property type="match status" value="1"/>
</dbReference>
<proteinExistence type="predicted"/>